<dbReference type="Proteomes" id="UP000008144">
    <property type="component" value="Chromosome 4"/>
</dbReference>
<evidence type="ECO:0000313" key="2">
    <source>
        <dbReference type="Proteomes" id="UP000008144"/>
    </source>
</evidence>
<dbReference type="AlphaFoldDB" id="H2XUU9"/>
<organism evidence="1 2">
    <name type="scientific">Ciona intestinalis</name>
    <name type="common">Transparent sea squirt</name>
    <name type="synonym">Ascidia intestinalis</name>
    <dbReference type="NCBI Taxonomy" id="7719"/>
    <lineage>
        <taxon>Eukaryota</taxon>
        <taxon>Metazoa</taxon>
        <taxon>Chordata</taxon>
        <taxon>Tunicata</taxon>
        <taxon>Ascidiacea</taxon>
        <taxon>Phlebobranchia</taxon>
        <taxon>Cionidae</taxon>
        <taxon>Ciona</taxon>
    </lineage>
</organism>
<sequence length="76" mass="9211">MHGYIISCYSFISVQYVNAKNLCSIFILYIQSNFYTFKLQKYILYIFPKNQQYPRLKNSNIYYTCHKFLTETLILV</sequence>
<protein>
    <submittedName>
        <fullName evidence="1">Uncharacterized protein</fullName>
    </submittedName>
</protein>
<reference evidence="1" key="4">
    <citation type="submission" date="2025-09" db="UniProtKB">
        <authorList>
            <consortium name="Ensembl"/>
        </authorList>
    </citation>
    <scope>IDENTIFICATION</scope>
</reference>
<reference evidence="2" key="1">
    <citation type="journal article" date="2002" name="Science">
        <title>The draft genome of Ciona intestinalis: insights into chordate and vertebrate origins.</title>
        <authorList>
            <person name="Dehal P."/>
            <person name="Satou Y."/>
            <person name="Campbell R.K."/>
            <person name="Chapman J."/>
            <person name="Degnan B."/>
            <person name="De Tomaso A."/>
            <person name="Davidson B."/>
            <person name="Di Gregorio A."/>
            <person name="Gelpke M."/>
            <person name="Goodstein D.M."/>
            <person name="Harafuji N."/>
            <person name="Hastings K.E."/>
            <person name="Ho I."/>
            <person name="Hotta K."/>
            <person name="Huang W."/>
            <person name="Kawashima T."/>
            <person name="Lemaire P."/>
            <person name="Martinez D."/>
            <person name="Meinertzhagen I.A."/>
            <person name="Necula S."/>
            <person name="Nonaka M."/>
            <person name="Putnam N."/>
            <person name="Rash S."/>
            <person name="Saiga H."/>
            <person name="Satake M."/>
            <person name="Terry A."/>
            <person name="Yamada L."/>
            <person name="Wang H.G."/>
            <person name="Awazu S."/>
            <person name="Azumi K."/>
            <person name="Boore J."/>
            <person name="Branno M."/>
            <person name="Chin-Bow S."/>
            <person name="DeSantis R."/>
            <person name="Doyle S."/>
            <person name="Francino P."/>
            <person name="Keys D.N."/>
            <person name="Haga S."/>
            <person name="Hayashi H."/>
            <person name="Hino K."/>
            <person name="Imai K.S."/>
            <person name="Inaba K."/>
            <person name="Kano S."/>
            <person name="Kobayashi K."/>
            <person name="Kobayashi M."/>
            <person name="Lee B.I."/>
            <person name="Makabe K.W."/>
            <person name="Manohar C."/>
            <person name="Matassi G."/>
            <person name="Medina M."/>
            <person name="Mochizuki Y."/>
            <person name="Mount S."/>
            <person name="Morishita T."/>
            <person name="Miura S."/>
            <person name="Nakayama A."/>
            <person name="Nishizaka S."/>
            <person name="Nomoto H."/>
            <person name="Ohta F."/>
            <person name="Oishi K."/>
            <person name="Rigoutsos I."/>
            <person name="Sano M."/>
            <person name="Sasaki A."/>
            <person name="Sasakura Y."/>
            <person name="Shoguchi E."/>
            <person name="Shin-i T."/>
            <person name="Spagnuolo A."/>
            <person name="Stainier D."/>
            <person name="Suzuki M.M."/>
            <person name="Tassy O."/>
            <person name="Takatori N."/>
            <person name="Tokuoka M."/>
            <person name="Yagi K."/>
            <person name="Yoshizaki F."/>
            <person name="Wada S."/>
            <person name="Zhang C."/>
            <person name="Hyatt P.D."/>
            <person name="Larimer F."/>
            <person name="Detter C."/>
            <person name="Doggett N."/>
            <person name="Glavina T."/>
            <person name="Hawkins T."/>
            <person name="Richardson P."/>
            <person name="Lucas S."/>
            <person name="Kohara Y."/>
            <person name="Levine M."/>
            <person name="Satoh N."/>
            <person name="Rokhsar D.S."/>
        </authorList>
    </citation>
    <scope>NUCLEOTIDE SEQUENCE [LARGE SCALE GENOMIC DNA]</scope>
</reference>
<reference evidence="1" key="2">
    <citation type="journal article" date="2008" name="Genome Biol.">
        <title>Improved genome assembly and evidence-based global gene model set for the chordate Ciona intestinalis: new insight into intron and operon populations.</title>
        <authorList>
            <person name="Satou Y."/>
            <person name="Mineta K."/>
            <person name="Ogasawara M."/>
            <person name="Sasakura Y."/>
            <person name="Shoguchi E."/>
            <person name="Ueno K."/>
            <person name="Yamada L."/>
            <person name="Matsumoto J."/>
            <person name="Wasserscheid J."/>
            <person name="Dewar K."/>
            <person name="Wiley G.B."/>
            <person name="Macmil S.L."/>
            <person name="Roe B.A."/>
            <person name="Zeller R.W."/>
            <person name="Hastings K.E."/>
            <person name="Lemaire P."/>
            <person name="Lindquist E."/>
            <person name="Endo T."/>
            <person name="Hotta K."/>
            <person name="Inaba K."/>
        </authorList>
    </citation>
    <scope>NUCLEOTIDE SEQUENCE [LARGE SCALE GENOMIC DNA]</scope>
    <source>
        <strain evidence="1">wild type</strain>
    </source>
</reference>
<accession>H2XUU9</accession>
<name>H2XUU9_CIOIN</name>
<dbReference type="Ensembl" id="ENSCINT00000037114.1">
    <property type="protein sequence ID" value="ENSCINP00000033433.1"/>
    <property type="gene ID" value="ENSCING00000024089.1"/>
</dbReference>
<reference evidence="1" key="3">
    <citation type="submission" date="2025-08" db="UniProtKB">
        <authorList>
            <consortium name="Ensembl"/>
        </authorList>
    </citation>
    <scope>IDENTIFICATION</scope>
</reference>
<dbReference type="InParanoid" id="H2XUU9"/>
<dbReference type="EMBL" id="EAAA01001935">
    <property type="status" value="NOT_ANNOTATED_CDS"/>
    <property type="molecule type" value="Genomic_DNA"/>
</dbReference>
<proteinExistence type="predicted"/>
<keyword evidence="2" id="KW-1185">Reference proteome</keyword>
<dbReference type="HOGENOM" id="CLU_2653771_0_0_1"/>
<evidence type="ECO:0000313" key="1">
    <source>
        <dbReference type="Ensembl" id="ENSCINP00000033433.1"/>
    </source>
</evidence>